<dbReference type="NCBIfam" id="NF004761">
    <property type="entry name" value="PRK06092.1"/>
    <property type="match status" value="1"/>
</dbReference>
<dbReference type="OrthoDB" id="9805628at2"/>
<dbReference type="InterPro" id="IPR050571">
    <property type="entry name" value="Class-IV_PLP-Dep_Aminotrnsfr"/>
</dbReference>
<dbReference type="EC" id="4.1.3.38" evidence="8 12"/>
<keyword evidence="14" id="KW-1185">Reference proteome</keyword>
<comment type="similarity">
    <text evidence="2">Belongs to the class-IV pyridoxal-phosphate-dependent aminotransferase family.</text>
</comment>
<comment type="cofactor">
    <cofactor evidence="1">
        <name>pyridoxal 5'-phosphate</name>
        <dbReference type="ChEBI" id="CHEBI:597326"/>
    </cofactor>
</comment>
<comment type="subunit">
    <text evidence="3">Homodimer.</text>
</comment>
<evidence type="ECO:0000256" key="1">
    <source>
        <dbReference type="ARBA" id="ARBA00001933"/>
    </source>
</evidence>
<dbReference type="GO" id="GO:0008153">
    <property type="term" value="P:4-aminobenzoate biosynthetic process"/>
    <property type="evidence" value="ECO:0007669"/>
    <property type="project" value="UniProtKB-UniRule"/>
</dbReference>
<dbReference type="GO" id="GO:0005829">
    <property type="term" value="C:cytosol"/>
    <property type="evidence" value="ECO:0007669"/>
    <property type="project" value="TreeGrafter"/>
</dbReference>
<dbReference type="Pfam" id="PF01063">
    <property type="entry name" value="Aminotran_4"/>
    <property type="match status" value="1"/>
</dbReference>
<evidence type="ECO:0000256" key="11">
    <source>
        <dbReference type="ARBA" id="ARBA00069174"/>
    </source>
</evidence>
<comment type="catalytic activity">
    <reaction evidence="9">
        <text>4-amino-4-deoxychorismate = 4-aminobenzoate + pyruvate + H(+)</text>
        <dbReference type="Rhea" id="RHEA:16201"/>
        <dbReference type="ChEBI" id="CHEBI:15361"/>
        <dbReference type="ChEBI" id="CHEBI:15378"/>
        <dbReference type="ChEBI" id="CHEBI:17836"/>
        <dbReference type="ChEBI" id="CHEBI:58406"/>
        <dbReference type="EC" id="4.1.3.38"/>
    </reaction>
</comment>
<evidence type="ECO:0000256" key="8">
    <source>
        <dbReference type="ARBA" id="ARBA00035676"/>
    </source>
</evidence>
<dbReference type="InterPro" id="IPR043132">
    <property type="entry name" value="BCAT-like_C"/>
</dbReference>
<proteinExistence type="inferred from homology"/>
<organism evidence="13 14">
    <name type="scientific">Vibrio tapetis subsp. tapetis</name>
    <dbReference type="NCBI Taxonomy" id="1671868"/>
    <lineage>
        <taxon>Bacteria</taxon>
        <taxon>Pseudomonadati</taxon>
        <taxon>Pseudomonadota</taxon>
        <taxon>Gammaproteobacteria</taxon>
        <taxon>Vibrionales</taxon>
        <taxon>Vibrionaceae</taxon>
        <taxon>Vibrio</taxon>
    </lineage>
</organism>
<evidence type="ECO:0000256" key="5">
    <source>
        <dbReference type="ARBA" id="ARBA00022909"/>
    </source>
</evidence>
<dbReference type="AlphaFoldDB" id="A0A2N8ZB20"/>
<keyword evidence="5" id="KW-0289">Folate biosynthesis</keyword>
<dbReference type="GO" id="GO:0030170">
    <property type="term" value="F:pyridoxal phosphate binding"/>
    <property type="evidence" value="ECO:0007669"/>
    <property type="project" value="InterPro"/>
</dbReference>
<evidence type="ECO:0000256" key="10">
    <source>
        <dbReference type="ARBA" id="ARBA00054027"/>
    </source>
</evidence>
<dbReference type="InterPro" id="IPR001544">
    <property type="entry name" value="Aminotrans_IV"/>
</dbReference>
<dbReference type="GO" id="GO:0008696">
    <property type="term" value="F:4-amino-4-deoxychorismate lyase activity"/>
    <property type="evidence" value="ECO:0007669"/>
    <property type="project" value="UniProtKB-UniRule"/>
</dbReference>
<comment type="function">
    <text evidence="10">Involved in the biosynthesis of p-aminobenzoate (PABA), a precursor of tetrahydrofolate. Converts 4-amino-4-deoxychorismate into 4-aminobenzoate (PABA) and pyruvate.</text>
</comment>
<evidence type="ECO:0000256" key="4">
    <source>
        <dbReference type="ARBA" id="ARBA00022898"/>
    </source>
</evidence>
<keyword evidence="6 13" id="KW-0456">Lyase</keyword>
<dbReference type="InterPro" id="IPR017824">
    <property type="entry name" value="Aminodeoxychorismate_lyase_IV"/>
</dbReference>
<dbReference type="FunFam" id="3.20.10.10:FF:000002">
    <property type="entry name" value="D-alanine aminotransferase"/>
    <property type="match status" value="1"/>
</dbReference>
<evidence type="ECO:0000256" key="3">
    <source>
        <dbReference type="ARBA" id="ARBA00011738"/>
    </source>
</evidence>
<dbReference type="KEGG" id="vta:A1127"/>
<name>A0A2N8ZB20_9VIBR</name>
<dbReference type="NCBIfam" id="TIGR03461">
    <property type="entry name" value="pabC_Proteo"/>
    <property type="match status" value="1"/>
</dbReference>
<dbReference type="InterPro" id="IPR036038">
    <property type="entry name" value="Aminotransferase-like"/>
</dbReference>
<evidence type="ECO:0000256" key="9">
    <source>
        <dbReference type="ARBA" id="ARBA00049529"/>
    </source>
</evidence>
<comment type="pathway">
    <text evidence="7">Cofactor biosynthesis; tetrahydrofolate biosynthesis; 4-aminobenzoate from chorismate: step 2/2.</text>
</comment>
<dbReference type="PANTHER" id="PTHR42743:SF2">
    <property type="entry name" value="AMINODEOXYCHORISMATE LYASE"/>
    <property type="match status" value="1"/>
</dbReference>
<dbReference type="InterPro" id="IPR043131">
    <property type="entry name" value="BCAT-like_N"/>
</dbReference>
<keyword evidence="4" id="KW-0663">Pyridoxal phosphate</keyword>
<evidence type="ECO:0000313" key="13">
    <source>
        <dbReference type="EMBL" id="SON49106.1"/>
    </source>
</evidence>
<sequence>MFLVNGRQSHSVELTDRSFQYGDGCFTTMLVKDGFPLFWESHCDRMNACLDVLQIPKPNWVQVLDWVEQAINGFDSQEKCGIKLHISRGSGGRGYGIQGAQEARITISTFGYPEYYESWQRDGVNLGISSVALGHLPMLAGHKHNNRIEQVLVKAEIEQCGWQDAVVLDIADNVIETSMANIFWRNANGEWSTPLLDKSGVAGVMRRHVLKQLGALSLNCNIEPTPLTALETAQEIFITNSLLQIVPVTSIGTKNYPIGQMTRTIQEKMIS</sequence>
<evidence type="ECO:0000256" key="2">
    <source>
        <dbReference type="ARBA" id="ARBA00009320"/>
    </source>
</evidence>
<gene>
    <name evidence="13" type="primary">pabC</name>
    <name evidence="13" type="ORF">VTAP4600_A1127</name>
</gene>
<dbReference type="Gene3D" id="3.20.10.10">
    <property type="entry name" value="D-amino Acid Aminotransferase, subunit A, domain 2"/>
    <property type="match status" value="1"/>
</dbReference>
<dbReference type="EMBL" id="LT960611">
    <property type="protein sequence ID" value="SON49106.1"/>
    <property type="molecule type" value="Genomic_DNA"/>
</dbReference>
<dbReference type="GO" id="GO:0046656">
    <property type="term" value="P:folic acid biosynthetic process"/>
    <property type="evidence" value="ECO:0007669"/>
    <property type="project" value="UniProtKB-KW"/>
</dbReference>
<protein>
    <recommendedName>
        <fullName evidence="11 12">Aminodeoxychorismate lyase</fullName>
        <ecNumber evidence="8 12">4.1.3.38</ecNumber>
    </recommendedName>
</protein>
<reference evidence="13 14" key="1">
    <citation type="submission" date="2017-10" db="EMBL/GenBank/DDBJ databases">
        <authorList>
            <person name="Banno H."/>
            <person name="Chua N.-H."/>
        </authorList>
    </citation>
    <scope>NUCLEOTIDE SEQUENCE [LARGE SCALE GENOMIC DNA]</scope>
    <source>
        <strain evidence="13">Vibrio tapetis CECT4600</strain>
    </source>
</reference>
<dbReference type="Gene3D" id="3.30.470.10">
    <property type="match status" value="1"/>
</dbReference>
<dbReference type="CDD" id="cd01559">
    <property type="entry name" value="ADCL_like"/>
    <property type="match status" value="1"/>
</dbReference>
<dbReference type="RefSeq" id="WP_102521826.1">
    <property type="nucleotide sequence ID" value="NZ_LT960611.1"/>
</dbReference>
<dbReference type="SUPFAM" id="SSF56752">
    <property type="entry name" value="D-aminoacid aminotransferase-like PLP-dependent enzymes"/>
    <property type="match status" value="1"/>
</dbReference>
<evidence type="ECO:0000256" key="6">
    <source>
        <dbReference type="ARBA" id="ARBA00023239"/>
    </source>
</evidence>
<evidence type="ECO:0000256" key="7">
    <source>
        <dbReference type="ARBA" id="ARBA00035633"/>
    </source>
</evidence>
<evidence type="ECO:0000256" key="12">
    <source>
        <dbReference type="NCBIfam" id="TIGR03461"/>
    </source>
</evidence>
<accession>A0A2N8ZB20</accession>
<evidence type="ECO:0000313" key="14">
    <source>
        <dbReference type="Proteomes" id="UP000235828"/>
    </source>
</evidence>
<dbReference type="Proteomes" id="UP000235828">
    <property type="component" value="Chromosome A"/>
</dbReference>
<dbReference type="PANTHER" id="PTHR42743">
    <property type="entry name" value="AMINO-ACID AMINOTRANSFERASE"/>
    <property type="match status" value="1"/>
</dbReference>